<reference evidence="1" key="1">
    <citation type="journal article" date="2021" name="PeerJ">
        <title>Extensive microbial diversity within the chicken gut microbiome revealed by metagenomics and culture.</title>
        <authorList>
            <person name="Gilroy R."/>
            <person name="Ravi A."/>
            <person name="Getino M."/>
            <person name="Pursley I."/>
            <person name="Horton D.L."/>
            <person name="Alikhan N.F."/>
            <person name="Baker D."/>
            <person name="Gharbi K."/>
            <person name="Hall N."/>
            <person name="Watson M."/>
            <person name="Adriaenssens E.M."/>
            <person name="Foster-Nyarko E."/>
            <person name="Jarju S."/>
            <person name="Secka A."/>
            <person name="Antonio M."/>
            <person name="Oren A."/>
            <person name="Chaudhuri R.R."/>
            <person name="La Ragione R."/>
            <person name="Hildebrand F."/>
            <person name="Pallen M.J."/>
        </authorList>
    </citation>
    <scope>NUCLEOTIDE SEQUENCE</scope>
    <source>
        <strain evidence="1">ChiHjej11B10-19426</strain>
    </source>
</reference>
<dbReference type="NCBIfam" id="TIGR01630">
    <property type="entry name" value="psiM2_ORF9"/>
    <property type="match status" value="1"/>
</dbReference>
<accession>A0A9D2DCJ1</accession>
<reference evidence="1" key="2">
    <citation type="submission" date="2021-04" db="EMBL/GenBank/DDBJ databases">
        <authorList>
            <person name="Gilroy R."/>
        </authorList>
    </citation>
    <scope>NUCLEOTIDE SEQUENCE</scope>
    <source>
        <strain evidence="1">ChiHjej11B10-19426</strain>
    </source>
</reference>
<dbReference type="InterPro" id="IPR006517">
    <property type="entry name" value="Phage_terminase_lsu-like_C"/>
</dbReference>
<protein>
    <submittedName>
        <fullName evidence="1">Phage terminase large subunit</fullName>
    </submittedName>
</protein>
<dbReference type="Pfam" id="PF03237">
    <property type="entry name" value="Terminase_6N"/>
    <property type="match status" value="1"/>
</dbReference>
<dbReference type="AlphaFoldDB" id="A0A9D2DCJ1"/>
<gene>
    <name evidence="1" type="primary">terL</name>
    <name evidence="1" type="ORF">H9816_01175</name>
</gene>
<dbReference type="Proteomes" id="UP000824014">
    <property type="component" value="Unassembled WGS sequence"/>
</dbReference>
<dbReference type="InterPro" id="IPR027417">
    <property type="entry name" value="P-loop_NTPase"/>
</dbReference>
<proteinExistence type="predicted"/>
<dbReference type="Gene3D" id="3.40.50.300">
    <property type="entry name" value="P-loop containing nucleotide triphosphate hydrolases"/>
    <property type="match status" value="1"/>
</dbReference>
<sequence>MKEEKVAEEAREPLRFDRFARQMFPFLTVGRFHAAYYRVLEAFARGKIRRLIVTIPPQHGKSLGATTLLPAYMLGLDPELKIAIASYSASLANRFNRRVQRLIDSQAYAALFPETTVKRAGARSEYVRTADCAEIVGHQGEVMSVGREGSLTGNRVDVLILDDLYKDAMEANSPVVRENCWEWYTSVARTRLHNASRELIVFTRWHEEDLIGLLKQKEQVVPLERWAQLEETERDRWLHLNFEALRTAPPTEIDGRAIGEPLWGERHDVGLLRQRMQLDPLRFECMYQGRPSAAQGLLYGRFAEYGALPDGIVRYANYTDTADTGDDYLCSVCYAVDRAGRIYVTDVVYSREPMEVTEQLVAAMIAAQPACDVLMESNNGGRGFARAVGRLCPHHRIAWFCQHENKEARILSNASAVWRNVVMPADWTIRWPDFAHHLMTYRRLFRANRWHDAPDVLTGIVERELVGVLSRKIRALGFAR</sequence>
<dbReference type="EMBL" id="DXCC01000004">
    <property type="protein sequence ID" value="HIZ14516.1"/>
    <property type="molecule type" value="Genomic_DNA"/>
</dbReference>
<comment type="caution">
    <text evidence="1">The sequence shown here is derived from an EMBL/GenBank/DDBJ whole genome shotgun (WGS) entry which is preliminary data.</text>
</comment>
<organism evidence="1 2">
    <name type="scientific">Candidatus Tidjanibacter faecipullorum</name>
    <dbReference type="NCBI Taxonomy" id="2838766"/>
    <lineage>
        <taxon>Bacteria</taxon>
        <taxon>Pseudomonadati</taxon>
        <taxon>Bacteroidota</taxon>
        <taxon>Bacteroidia</taxon>
        <taxon>Bacteroidales</taxon>
        <taxon>Rikenellaceae</taxon>
        <taxon>Tidjanibacter</taxon>
    </lineage>
</organism>
<evidence type="ECO:0000313" key="2">
    <source>
        <dbReference type="Proteomes" id="UP000824014"/>
    </source>
</evidence>
<name>A0A9D2DCJ1_9BACT</name>
<evidence type="ECO:0000313" key="1">
    <source>
        <dbReference type="EMBL" id="HIZ14516.1"/>
    </source>
</evidence>